<comment type="caution">
    <text evidence="1">The sequence shown here is derived from an EMBL/GenBank/DDBJ whole genome shotgun (WGS) entry which is preliminary data.</text>
</comment>
<evidence type="ECO:0000313" key="2">
    <source>
        <dbReference type="Proteomes" id="UP000789901"/>
    </source>
</evidence>
<sequence length="158" mass="17972">HILRTAKLQKENTISVVTSTSPLEFSLDNLYINRNKSEDPVNKLSSTNMDTSVDYKSVSMDMKTQNLEEASSIKTSNKLQKSAFANASHDMIKIGDIDSLSWSSPTQTLNYIKKFYQGIYEKEEIDMEAASQLMEKLGTDLHRTELYLDQATMYNLDL</sequence>
<protein>
    <submittedName>
        <fullName evidence="1">31990_t:CDS:1</fullName>
    </submittedName>
</protein>
<gene>
    <name evidence="1" type="ORF">GMARGA_LOCUS13395</name>
</gene>
<keyword evidence="2" id="KW-1185">Reference proteome</keyword>
<organism evidence="1 2">
    <name type="scientific">Gigaspora margarita</name>
    <dbReference type="NCBI Taxonomy" id="4874"/>
    <lineage>
        <taxon>Eukaryota</taxon>
        <taxon>Fungi</taxon>
        <taxon>Fungi incertae sedis</taxon>
        <taxon>Mucoromycota</taxon>
        <taxon>Glomeromycotina</taxon>
        <taxon>Glomeromycetes</taxon>
        <taxon>Diversisporales</taxon>
        <taxon>Gigasporaceae</taxon>
        <taxon>Gigaspora</taxon>
    </lineage>
</organism>
<reference evidence="1 2" key="1">
    <citation type="submission" date="2021-06" db="EMBL/GenBank/DDBJ databases">
        <authorList>
            <person name="Kallberg Y."/>
            <person name="Tangrot J."/>
            <person name="Rosling A."/>
        </authorList>
    </citation>
    <scope>NUCLEOTIDE SEQUENCE [LARGE SCALE GENOMIC DNA]</scope>
    <source>
        <strain evidence="1 2">120-4 pot B 10/14</strain>
    </source>
</reference>
<proteinExistence type="predicted"/>
<name>A0ABN7V1X1_GIGMA</name>
<dbReference type="EMBL" id="CAJVQB010008482">
    <property type="protein sequence ID" value="CAG8719463.1"/>
    <property type="molecule type" value="Genomic_DNA"/>
</dbReference>
<evidence type="ECO:0000313" key="1">
    <source>
        <dbReference type="EMBL" id="CAG8719463.1"/>
    </source>
</evidence>
<feature type="non-terminal residue" evidence="1">
    <location>
        <position position="1"/>
    </location>
</feature>
<accession>A0ABN7V1X1</accession>
<dbReference type="Proteomes" id="UP000789901">
    <property type="component" value="Unassembled WGS sequence"/>
</dbReference>